<evidence type="ECO:0000313" key="3">
    <source>
        <dbReference type="Proteomes" id="UP000758168"/>
    </source>
</evidence>
<feature type="transmembrane region" description="Helical" evidence="1">
    <location>
        <begin position="63"/>
        <end position="88"/>
    </location>
</feature>
<keyword evidence="1" id="KW-1133">Transmembrane helix</keyword>
<proteinExistence type="predicted"/>
<comment type="caution">
    <text evidence="2">The sequence shown here is derived from an EMBL/GenBank/DDBJ whole genome shotgun (WGS) entry which is preliminary data.</text>
</comment>
<dbReference type="Pfam" id="PF19853">
    <property type="entry name" value="DUF6328"/>
    <property type="match status" value="1"/>
</dbReference>
<evidence type="ECO:0000256" key="1">
    <source>
        <dbReference type="SAM" id="Phobius"/>
    </source>
</evidence>
<keyword evidence="1" id="KW-0812">Transmembrane</keyword>
<reference evidence="2 3" key="1">
    <citation type="submission" date="2021-03" db="EMBL/GenBank/DDBJ databases">
        <title>Sequencing the genomes of 1000 actinobacteria strains.</title>
        <authorList>
            <person name="Klenk H.-P."/>
        </authorList>
    </citation>
    <scope>NUCLEOTIDE SEQUENCE [LARGE SCALE GENOMIC DNA]</scope>
    <source>
        <strain evidence="2 3">DSM 12936</strain>
    </source>
</reference>
<keyword evidence="3" id="KW-1185">Reference proteome</keyword>
<feature type="transmembrane region" description="Helical" evidence="1">
    <location>
        <begin position="29"/>
        <end position="57"/>
    </location>
</feature>
<organism evidence="2 3">
    <name type="scientific">Microlunatus capsulatus</name>
    <dbReference type="NCBI Taxonomy" id="99117"/>
    <lineage>
        <taxon>Bacteria</taxon>
        <taxon>Bacillati</taxon>
        <taxon>Actinomycetota</taxon>
        <taxon>Actinomycetes</taxon>
        <taxon>Propionibacteriales</taxon>
        <taxon>Propionibacteriaceae</taxon>
        <taxon>Microlunatus</taxon>
    </lineage>
</organism>
<dbReference type="InterPro" id="IPR046291">
    <property type="entry name" value="DUF6328"/>
</dbReference>
<evidence type="ECO:0000313" key="2">
    <source>
        <dbReference type="EMBL" id="MBP2417059.1"/>
    </source>
</evidence>
<sequence>MVVAVLTTALGLAPVSLHRALFRRRAKTLVVAVGHQVLRLVLLGVGLVLVGTVLLVFDVVVGMPVAVVVAALTAVVVAALGVLPGLLLRRSAAAERSSAPPT</sequence>
<keyword evidence="1" id="KW-0472">Membrane</keyword>
<name>A0ABS4Z7W0_9ACTN</name>
<dbReference type="Proteomes" id="UP000758168">
    <property type="component" value="Unassembled WGS sequence"/>
</dbReference>
<protein>
    <submittedName>
        <fullName evidence="2">Uncharacterized protein</fullName>
    </submittedName>
</protein>
<gene>
    <name evidence="2" type="ORF">JOF54_001981</name>
</gene>
<accession>A0ABS4Z7W0</accession>
<dbReference type="EMBL" id="JAGIOB010000001">
    <property type="protein sequence ID" value="MBP2417059.1"/>
    <property type="molecule type" value="Genomic_DNA"/>
</dbReference>